<dbReference type="EC" id="3.1.3.-" evidence="1"/>
<protein>
    <submittedName>
        <fullName evidence="1">Histidine phosphatase family protein</fullName>
        <ecNumber evidence="1">3.1.3.-</ecNumber>
    </submittedName>
</protein>
<evidence type="ECO:0000313" key="1">
    <source>
        <dbReference type="EMBL" id="MDN4609543.1"/>
    </source>
</evidence>
<dbReference type="InterPro" id="IPR001345">
    <property type="entry name" value="PG/BPGM_mutase_AS"/>
</dbReference>
<dbReference type="InterPro" id="IPR050275">
    <property type="entry name" value="PGM_Phosphatase"/>
</dbReference>
<keyword evidence="2" id="KW-1185">Reference proteome</keyword>
<dbReference type="PANTHER" id="PTHR48100:SF58">
    <property type="entry name" value="PE-PGRS FAMILY PROTEIN PE_PGRS11"/>
    <property type="match status" value="1"/>
</dbReference>
<dbReference type="PANTHER" id="PTHR48100">
    <property type="entry name" value="BROAD-SPECIFICITY PHOSPHATASE YOR283W-RELATED"/>
    <property type="match status" value="1"/>
</dbReference>
<evidence type="ECO:0000313" key="2">
    <source>
        <dbReference type="Proteomes" id="UP001174209"/>
    </source>
</evidence>
<dbReference type="PROSITE" id="PS00175">
    <property type="entry name" value="PG_MUTASE"/>
    <property type="match status" value="1"/>
</dbReference>
<dbReference type="GO" id="GO:0016787">
    <property type="term" value="F:hydrolase activity"/>
    <property type="evidence" value="ECO:0007669"/>
    <property type="project" value="UniProtKB-KW"/>
</dbReference>
<dbReference type="Pfam" id="PF00300">
    <property type="entry name" value="His_Phos_1"/>
    <property type="match status" value="1"/>
</dbReference>
<dbReference type="Proteomes" id="UP001174209">
    <property type="component" value="Unassembled WGS sequence"/>
</dbReference>
<name>A0ABT8JWJ3_9MICC</name>
<dbReference type="EMBL" id="JAROCG010000001">
    <property type="protein sequence ID" value="MDN4609543.1"/>
    <property type="molecule type" value="Genomic_DNA"/>
</dbReference>
<comment type="caution">
    <text evidence="1">The sequence shown here is derived from an EMBL/GenBank/DDBJ whole genome shotgun (WGS) entry which is preliminary data.</text>
</comment>
<sequence>MRLLLIRHGQTPNNVTGHLDTAFPGAGLSTLGKQQALAVPSALATQNITASITAIYASPLIRTQLTAEPLAATLGRDIRVVPGLEEISAGNLEMLNDPASVEAYATCLISWMEGDLDQRMPGGTTGHEFIERYDNTLRMIARAHSPEDSVAVFSHGAAIRVCTAVSTRMPPVRVRTLTLHNTGMSILNGDPDQQWSLEAWQSDPLGGAALEGATSHDVTGNAG</sequence>
<proteinExistence type="predicted"/>
<dbReference type="CDD" id="cd07067">
    <property type="entry name" value="HP_PGM_like"/>
    <property type="match status" value="1"/>
</dbReference>
<dbReference type="InterPro" id="IPR013078">
    <property type="entry name" value="His_Pase_superF_clade-1"/>
</dbReference>
<dbReference type="RefSeq" id="WP_301224230.1">
    <property type="nucleotide sequence ID" value="NZ_JAROCG010000001.1"/>
</dbReference>
<dbReference type="InterPro" id="IPR029033">
    <property type="entry name" value="His_PPase_superfam"/>
</dbReference>
<accession>A0ABT8JWJ3</accession>
<organism evidence="1 2">
    <name type="scientific">Arthrobacter burdickii</name>
    <dbReference type="NCBI Taxonomy" id="3035920"/>
    <lineage>
        <taxon>Bacteria</taxon>
        <taxon>Bacillati</taxon>
        <taxon>Actinomycetota</taxon>
        <taxon>Actinomycetes</taxon>
        <taxon>Micrococcales</taxon>
        <taxon>Micrococcaceae</taxon>
        <taxon>Arthrobacter</taxon>
    </lineage>
</organism>
<gene>
    <name evidence="1" type="ORF">P5G52_01550</name>
</gene>
<dbReference type="Gene3D" id="3.40.50.1240">
    <property type="entry name" value="Phosphoglycerate mutase-like"/>
    <property type="match status" value="1"/>
</dbReference>
<dbReference type="SUPFAM" id="SSF53254">
    <property type="entry name" value="Phosphoglycerate mutase-like"/>
    <property type="match status" value="1"/>
</dbReference>
<dbReference type="SMART" id="SM00855">
    <property type="entry name" value="PGAM"/>
    <property type="match status" value="1"/>
</dbReference>
<reference evidence="1" key="1">
    <citation type="submission" date="2023-06" db="EMBL/GenBank/DDBJ databases">
        <title>MT1 and MT2 Draft Genomes of Novel Species.</title>
        <authorList>
            <person name="Venkateswaran K."/>
        </authorList>
    </citation>
    <scope>NUCLEOTIDE SEQUENCE</scope>
    <source>
        <strain evidence="1">IIF3SC-B10</strain>
    </source>
</reference>
<keyword evidence="1" id="KW-0378">Hydrolase</keyword>